<sequence length="779" mass="85834">MGYTVFTCNLQSKPADPPPFSPPRELLAQQNHRLRRIRSSDDVPAMVVFLNANRRLVSSARLLSASRSVPLSGLALARAMSSGSAQRVFQLKLDPLTGNSEWVVIEEDAGGTAPEGLHQGLLATTSYLDMLNDSRRNRAFREAIDKAVSGPCRVLDIGAGTGLLSMMAARAMGLGDSPTCRSNNGSVTACESYLPMVKLMRKVLRANDMARSITVLNKRSDEVRVGVDIESRADVLVSEILDSELLGEGLIPTLQHAHDMLLVENPVTVPYKAIVYGQLVESTYLWKLHDLYNNEAEILDGIHLVPAGLERIIGVKLQQHPMHCDAIRREIKLLSEPFRIFEFNFGKRPESHGETAVRVKATGSGQVNAVISWWMLQLDDEGSIHYSTAPKWITLSGAGNWCDHWKQCVWFIPGKGVPLAKDEEISLRAAHGDTSISYQLEPDQPKSTGGDHHVKGGDFCLTLSPERIAIYGDAEWRLSVLNALKTVLQRRAPSVCVIADDSIFLALLVARFSTASHIMALFPGLQDKGIHYLKAVADANGFSMDRVEFVRKKMANWTGDDTHNKAVDLLIAEPFYYGSDGMLPWQNLRFWNERTALDSLLSKDASIMPCKGLLKVCAMSLPDLWNSRRSLYKIEGFDHSVVNPTLGACGDAADGGPCLPFYVWQCGEVKELSQIYTVMEFDFSRPISPCQGKAKVKFSERGICHGLVLWIDWVMDAENSIVVSTGPDRRHWKQGVKLLSTPVAAGLQGSTNTGEISCLIVQTSFDPSNGELVIEHVPS</sequence>
<dbReference type="Gramene" id="KCW77777">
    <property type="protein sequence ID" value="KCW77777"/>
    <property type="gene ID" value="EUGRSUZ_D02075"/>
</dbReference>
<dbReference type="PANTHER" id="PTHR11006">
    <property type="entry name" value="PROTEIN ARGININE N-METHYLTRANSFERASE"/>
    <property type="match status" value="1"/>
</dbReference>
<gene>
    <name evidence="7" type="ORF">EUGRSUZ_D02075</name>
</gene>
<dbReference type="GO" id="GO:0006338">
    <property type="term" value="P:chromatin remodeling"/>
    <property type="evidence" value="ECO:0000318"/>
    <property type="project" value="GO_Central"/>
</dbReference>
<proteinExistence type="predicted"/>
<dbReference type="PANTHER" id="PTHR11006:SF4">
    <property type="entry name" value="PROTEIN ARGININE N-METHYLTRANSFERASE 7"/>
    <property type="match status" value="1"/>
</dbReference>
<dbReference type="InterPro" id="IPR029063">
    <property type="entry name" value="SAM-dependent_MTases_sf"/>
</dbReference>
<protein>
    <recommendedName>
        <fullName evidence="6">Protein arginine N-methyltransferase domain-containing protein</fullName>
    </recommendedName>
</protein>
<dbReference type="EMBL" id="KK198756">
    <property type="protein sequence ID" value="KCW77777.1"/>
    <property type="molecule type" value="Genomic_DNA"/>
</dbReference>
<dbReference type="GO" id="GO:0016274">
    <property type="term" value="F:protein-arginine N-methyltransferase activity"/>
    <property type="evidence" value="ECO:0000318"/>
    <property type="project" value="GO_Central"/>
</dbReference>
<evidence type="ECO:0000256" key="5">
    <source>
        <dbReference type="PROSITE-ProRule" id="PRU01015"/>
    </source>
</evidence>
<dbReference type="GO" id="GO:0006355">
    <property type="term" value="P:regulation of DNA-templated transcription"/>
    <property type="evidence" value="ECO:0000318"/>
    <property type="project" value="GO_Central"/>
</dbReference>
<keyword evidence="2 5" id="KW-0808">Transferase</keyword>
<accession>A0A059CHB2</accession>
<evidence type="ECO:0000259" key="6">
    <source>
        <dbReference type="Pfam" id="PF22528"/>
    </source>
</evidence>
<dbReference type="GO" id="GO:0042054">
    <property type="term" value="F:histone methyltransferase activity"/>
    <property type="evidence" value="ECO:0000318"/>
    <property type="project" value="GO_Central"/>
</dbReference>
<evidence type="ECO:0000313" key="7">
    <source>
        <dbReference type="EMBL" id="KCW77777.1"/>
    </source>
</evidence>
<organism evidence="7">
    <name type="scientific">Eucalyptus grandis</name>
    <name type="common">Flooded gum</name>
    <dbReference type="NCBI Taxonomy" id="71139"/>
    <lineage>
        <taxon>Eukaryota</taxon>
        <taxon>Viridiplantae</taxon>
        <taxon>Streptophyta</taxon>
        <taxon>Embryophyta</taxon>
        <taxon>Tracheophyta</taxon>
        <taxon>Spermatophyta</taxon>
        <taxon>Magnoliopsida</taxon>
        <taxon>eudicotyledons</taxon>
        <taxon>Gunneridae</taxon>
        <taxon>Pentapetalae</taxon>
        <taxon>rosids</taxon>
        <taxon>malvids</taxon>
        <taxon>Myrtales</taxon>
        <taxon>Myrtaceae</taxon>
        <taxon>Myrtoideae</taxon>
        <taxon>Eucalypteae</taxon>
        <taxon>Eucalyptus</taxon>
    </lineage>
</organism>
<keyword evidence="4" id="KW-0677">Repeat</keyword>
<evidence type="ECO:0000256" key="1">
    <source>
        <dbReference type="ARBA" id="ARBA00022603"/>
    </source>
</evidence>
<dbReference type="Gene3D" id="2.70.160.11">
    <property type="entry name" value="Hnrnp arginine n-methyltransferase1"/>
    <property type="match status" value="2"/>
</dbReference>
<dbReference type="InterPro" id="IPR025799">
    <property type="entry name" value="Arg_MeTrfase"/>
</dbReference>
<dbReference type="Gene3D" id="3.40.50.150">
    <property type="entry name" value="Vaccinia Virus protein VP39"/>
    <property type="match status" value="2"/>
</dbReference>
<dbReference type="SUPFAM" id="SSF53335">
    <property type="entry name" value="S-adenosyl-L-methionine-dependent methyltransferases"/>
    <property type="match status" value="2"/>
</dbReference>
<dbReference type="FunFam" id="3.40.50.150:FF:000070">
    <property type="entry name" value="Protein arginine N-methyltransferase 7"/>
    <property type="match status" value="1"/>
</dbReference>
<keyword evidence="1 5" id="KW-0489">Methyltransferase</keyword>
<dbReference type="FunFam" id="3.40.50.150:FF:000167">
    <property type="entry name" value="Protein arginine N-methyltransferase"/>
    <property type="match status" value="1"/>
</dbReference>
<dbReference type="Pfam" id="PF22528">
    <property type="entry name" value="PRMT_C"/>
    <property type="match status" value="2"/>
</dbReference>
<evidence type="ECO:0000256" key="2">
    <source>
        <dbReference type="ARBA" id="ARBA00022679"/>
    </source>
</evidence>
<evidence type="ECO:0000256" key="4">
    <source>
        <dbReference type="ARBA" id="ARBA00022737"/>
    </source>
</evidence>
<keyword evidence="3 5" id="KW-0949">S-adenosyl-L-methionine</keyword>
<dbReference type="eggNOG" id="KOG1501">
    <property type="taxonomic scope" value="Eukaryota"/>
</dbReference>
<dbReference type="STRING" id="71139.A0A059CHB2"/>
<dbReference type="OMA" id="CHHDEYS"/>
<dbReference type="InParanoid" id="A0A059CHB2"/>
<dbReference type="InterPro" id="IPR055135">
    <property type="entry name" value="PRMT_dom"/>
</dbReference>
<reference evidence="7" key="1">
    <citation type="submission" date="2013-07" db="EMBL/GenBank/DDBJ databases">
        <title>The genome of Eucalyptus grandis.</title>
        <authorList>
            <person name="Schmutz J."/>
            <person name="Hayes R."/>
            <person name="Myburg A."/>
            <person name="Tuskan G."/>
            <person name="Grattapaglia D."/>
            <person name="Rokhsar D.S."/>
        </authorList>
    </citation>
    <scope>NUCLEOTIDE SEQUENCE</scope>
    <source>
        <tissue evidence="7">Leaf extractions</tissue>
    </source>
</reference>
<dbReference type="FunFam" id="2.70.160.11:FF:000017">
    <property type="entry name" value="Protein arginine N-methyltransferase 1.6"/>
    <property type="match status" value="1"/>
</dbReference>
<name>A0A059CHB2_EUCGR</name>
<feature type="domain" description="Protein arginine N-methyltransferase" evidence="6">
    <location>
        <begin position="324"/>
        <end position="440"/>
    </location>
</feature>
<dbReference type="AlphaFoldDB" id="A0A059CHB2"/>
<dbReference type="FunCoup" id="A0A059CHB2">
    <property type="interactions" value="3118"/>
</dbReference>
<evidence type="ECO:0000256" key="3">
    <source>
        <dbReference type="ARBA" id="ARBA00022691"/>
    </source>
</evidence>
<dbReference type="GO" id="GO:0032259">
    <property type="term" value="P:methylation"/>
    <property type="evidence" value="ECO:0007669"/>
    <property type="project" value="UniProtKB-KW"/>
</dbReference>
<dbReference type="PROSITE" id="PS51678">
    <property type="entry name" value="SAM_MT_PRMT"/>
    <property type="match status" value="2"/>
</dbReference>
<feature type="domain" description="Protein arginine N-methyltransferase" evidence="6">
    <location>
        <begin position="676"/>
        <end position="758"/>
    </location>
</feature>